<reference evidence="1 2" key="1">
    <citation type="submission" date="2023-10" db="EMBL/GenBank/DDBJ databases">
        <title>Comparative genomics analysis reveals potential genetic determinants of host preference in Cryptosporidium xiaoi.</title>
        <authorList>
            <person name="Xiao L."/>
            <person name="Li J."/>
        </authorList>
    </citation>
    <scope>NUCLEOTIDE SEQUENCE [LARGE SCALE GENOMIC DNA]</scope>
    <source>
        <strain evidence="1 2">52996</strain>
    </source>
</reference>
<dbReference type="AlphaFoldDB" id="A0AAV9XWZ8"/>
<proteinExistence type="predicted"/>
<protein>
    <submittedName>
        <fullName evidence="1">Uncharacterized protein</fullName>
    </submittedName>
</protein>
<dbReference type="EMBL" id="JAWDEY010000013">
    <property type="protein sequence ID" value="KAK6589305.1"/>
    <property type="molecule type" value="Genomic_DNA"/>
</dbReference>
<dbReference type="Proteomes" id="UP001311799">
    <property type="component" value="Unassembled WGS sequence"/>
</dbReference>
<comment type="caution">
    <text evidence="1">The sequence shown here is derived from an EMBL/GenBank/DDBJ whole genome shotgun (WGS) entry which is preliminary data.</text>
</comment>
<gene>
    <name evidence="1" type="ORF">RS030_213333</name>
</gene>
<evidence type="ECO:0000313" key="1">
    <source>
        <dbReference type="EMBL" id="KAK6589305.1"/>
    </source>
</evidence>
<organism evidence="1 2">
    <name type="scientific">Cryptosporidium xiaoi</name>
    <dbReference type="NCBI Taxonomy" id="659607"/>
    <lineage>
        <taxon>Eukaryota</taxon>
        <taxon>Sar</taxon>
        <taxon>Alveolata</taxon>
        <taxon>Apicomplexa</taxon>
        <taxon>Conoidasida</taxon>
        <taxon>Coccidia</taxon>
        <taxon>Eucoccidiorida</taxon>
        <taxon>Eimeriorina</taxon>
        <taxon>Cryptosporidiidae</taxon>
        <taxon>Cryptosporidium</taxon>
    </lineage>
</organism>
<evidence type="ECO:0000313" key="2">
    <source>
        <dbReference type="Proteomes" id="UP001311799"/>
    </source>
</evidence>
<accession>A0AAV9XWZ8</accession>
<keyword evidence="2" id="KW-1185">Reference proteome</keyword>
<sequence length="206" mass="23473">MKMYYKNSSSGFSNVLFIPSNNKGDELERVLTKRESKEFPSLLKAHVKKRIVDKKMESMDSVESIESMESGSDNSKTEINDKIKYKTIWMGPGGGYSVMEEYSEARKCLEKEIPMESKMEFKRYRRPGECKNARSMSNIKGNSSVTILENADTLKEDNYIYRTSKSLISIENKGLKKTNSVGPLPYQNKVAIGNRSRLGRDLVPLN</sequence>
<name>A0AAV9XWZ8_9CRYT</name>